<comment type="caution">
    <text evidence="1">The sequence shown here is derived from an EMBL/GenBank/DDBJ whole genome shotgun (WGS) entry which is preliminary data.</text>
</comment>
<dbReference type="Proteomes" id="UP000523105">
    <property type="component" value="Unassembled WGS sequence"/>
</dbReference>
<dbReference type="EMBL" id="JACASV010000148">
    <property type="protein sequence ID" value="NWJ44214.1"/>
    <property type="molecule type" value="Genomic_DNA"/>
</dbReference>
<dbReference type="PROSITE" id="PS51257">
    <property type="entry name" value="PROKAR_LIPOPROTEIN"/>
    <property type="match status" value="1"/>
</dbReference>
<evidence type="ECO:0000313" key="1">
    <source>
        <dbReference type="EMBL" id="NWJ44214.1"/>
    </source>
</evidence>
<evidence type="ECO:0000313" key="2">
    <source>
        <dbReference type="Proteomes" id="UP000523105"/>
    </source>
</evidence>
<sequence>MKRQRIIYLSIILIFSCIEPTLLDKDCNGVIGGDALVDDCGSCTGGTTNLNFNYFLGCDGECKGRQFDCTYPGDLTCTAPDPPGTCITACNGDYITDCNDDCIHKDDAREFDLCGVCDPCDNGTKGDDCDLWNTTCRGCTDPNAVCDSYDEDVTVYEEGSCLQSGYSCLDSVDFIDIGEGNLGLQLLEKAIFCPDSDQENNCGPGTNLCKFDLSFECSEPEDSTKYLPCNLELIEYGYLVNESDLGNGECDYYGKSGDTLWNLTSCPEFGYDGGTPEANFTDGDCNLVDCRGVHFSNDLCEETFVTTDTLTNPPDTTIETTIIEGCINGENKIITTSSSGILDSIRVIGSTGWLGDGECDSNVSDGYLFINYGLDFDCIEHDYEGGDCYSLERVNSHVKNKSRSKSYHKLSKKKNKLKLSKLINQKY</sequence>
<reference evidence="1 2" key="1">
    <citation type="journal article" date="2019" name="Environ. Microbiol.">
        <title>Genomics insights into ecotype formation of ammonia-oxidizing archaea in the deep ocean.</title>
        <authorList>
            <person name="Wang Y."/>
            <person name="Huang J.M."/>
            <person name="Cui G.J."/>
            <person name="Nunoura T."/>
            <person name="Takaki Y."/>
            <person name="Li W.L."/>
            <person name="Li J."/>
            <person name="Gao Z.M."/>
            <person name="Takai K."/>
            <person name="Zhang A.Q."/>
            <person name="Stepanauskas R."/>
        </authorList>
    </citation>
    <scope>NUCLEOTIDE SEQUENCE [LARGE SCALE GENOMIC DNA]</scope>
    <source>
        <strain evidence="1 2">L15b</strain>
    </source>
</reference>
<proteinExistence type="predicted"/>
<organism evidence="1 2">
    <name type="scientific">Marine Group I thaumarchaeote</name>
    <dbReference type="NCBI Taxonomy" id="2511932"/>
    <lineage>
        <taxon>Archaea</taxon>
        <taxon>Nitrososphaerota</taxon>
        <taxon>Marine Group I</taxon>
    </lineage>
</organism>
<name>A0A7K4MTJ8_9ARCH</name>
<dbReference type="AlphaFoldDB" id="A0A7K4MTJ8"/>
<accession>A0A7K4MTJ8</accession>
<protein>
    <submittedName>
        <fullName evidence="1">Uncharacterized protein</fullName>
    </submittedName>
</protein>
<gene>
    <name evidence="1" type="ORF">HX837_08470</name>
</gene>